<dbReference type="Gene3D" id="1.10.10.10">
    <property type="entry name" value="Winged helix-like DNA-binding domain superfamily/Winged helix DNA-binding domain"/>
    <property type="match status" value="1"/>
</dbReference>
<dbReference type="GO" id="GO:0016987">
    <property type="term" value="F:sigma factor activity"/>
    <property type="evidence" value="ECO:0007669"/>
    <property type="project" value="UniProtKB-KW"/>
</dbReference>
<dbReference type="InterPro" id="IPR039425">
    <property type="entry name" value="RNA_pol_sigma-70-like"/>
</dbReference>
<evidence type="ECO:0000256" key="1">
    <source>
        <dbReference type="ARBA" id="ARBA00010641"/>
    </source>
</evidence>
<dbReference type="PANTHER" id="PTHR43133:SF8">
    <property type="entry name" value="RNA POLYMERASE SIGMA FACTOR HI_1459-RELATED"/>
    <property type="match status" value="1"/>
</dbReference>
<protein>
    <submittedName>
        <fullName evidence="8">RNA polymerase sigma factor, sigma-70 family</fullName>
    </submittedName>
</protein>
<evidence type="ECO:0000313" key="9">
    <source>
        <dbReference type="Proteomes" id="UP000010795"/>
    </source>
</evidence>
<keyword evidence="3" id="KW-0731">Sigma factor</keyword>
<dbReference type="Pfam" id="PF08281">
    <property type="entry name" value="Sigma70_r4_2"/>
    <property type="match status" value="1"/>
</dbReference>
<evidence type="ECO:0000256" key="5">
    <source>
        <dbReference type="ARBA" id="ARBA00023163"/>
    </source>
</evidence>
<reference evidence="9" key="1">
    <citation type="submission" date="2012-01" db="EMBL/GenBank/DDBJ databases">
        <title>Complete sequence of chromosome of Thermobacillus composti KWC4.</title>
        <authorList>
            <person name="Lucas S."/>
            <person name="Han J."/>
            <person name="Lapidus A."/>
            <person name="Cheng J.-F."/>
            <person name="Goodwin L."/>
            <person name="Pitluck S."/>
            <person name="Peters L."/>
            <person name="Ovchinnikova G."/>
            <person name="Teshima H."/>
            <person name="Detter J.C."/>
            <person name="Han C."/>
            <person name="Tapia R."/>
            <person name="Land M."/>
            <person name="Hauser L."/>
            <person name="Kyrpides N."/>
            <person name="Ivanova N."/>
            <person name="Pagani I."/>
            <person name="Anderson I."/>
            <person name="Woyke T."/>
        </authorList>
    </citation>
    <scope>NUCLEOTIDE SEQUENCE [LARGE SCALE GENOMIC DNA]</scope>
    <source>
        <strain evidence="9">DSM 18247 / JCM 13945 / KWC4</strain>
    </source>
</reference>
<dbReference type="NCBIfam" id="TIGR02937">
    <property type="entry name" value="sigma70-ECF"/>
    <property type="match status" value="1"/>
</dbReference>
<evidence type="ECO:0000259" key="7">
    <source>
        <dbReference type="Pfam" id="PF08281"/>
    </source>
</evidence>
<dbReference type="Proteomes" id="UP000010795">
    <property type="component" value="Chromosome"/>
</dbReference>
<dbReference type="HOGENOM" id="CLU_047691_3_1_9"/>
<dbReference type="Gene3D" id="1.10.1740.10">
    <property type="match status" value="1"/>
</dbReference>
<feature type="domain" description="RNA polymerase sigma-70 region 2" evidence="6">
    <location>
        <begin position="14"/>
        <end position="81"/>
    </location>
</feature>
<dbReference type="GO" id="GO:0003677">
    <property type="term" value="F:DNA binding"/>
    <property type="evidence" value="ECO:0007669"/>
    <property type="project" value="UniProtKB-KW"/>
</dbReference>
<name>L0ECR6_THECK</name>
<dbReference type="GO" id="GO:0006352">
    <property type="term" value="P:DNA-templated transcription initiation"/>
    <property type="evidence" value="ECO:0007669"/>
    <property type="project" value="InterPro"/>
</dbReference>
<proteinExistence type="inferred from homology"/>
<dbReference type="KEGG" id="tco:Theco_0744"/>
<dbReference type="EMBL" id="CP003255">
    <property type="protein sequence ID" value="AGA56945.1"/>
    <property type="molecule type" value="Genomic_DNA"/>
</dbReference>
<dbReference type="InterPro" id="IPR013325">
    <property type="entry name" value="RNA_pol_sigma_r2"/>
</dbReference>
<sequence length="165" mass="19863">MKPNDSMESVFSELYERHIDTVYRICYAMMGNRQDAEDAAQSVFVKLMRSKMTFQSVEHEKAWLIATARNHCRDEYRRWWRKKVVKLDSGMPDEQHSGSLPQHEMMDGMRRLPPNHRLLLYLYYYEGYKLLEIAKMLKMNINTVKTRMRDARKRLKLELGDDFFD</sequence>
<accession>L0ECR6</accession>
<dbReference type="SUPFAM" id="SSF88946">
    <property type="entry name" value="Sigma2 domain of RNA polymerase sigma factors"/>
    <property type="match status" value="1"/>
</dbReference>
<evidence type="ECO:0000256" key="2">
    <source>
        <dbReference type="ARBA" id="ARBA00023015"/>
    </source>
</evidence>
<evidence type="ECO:0000256" key="4">
    <source>
        <dbReference type="ARBA" id="ARBA00023125"/>
    </source>
</evidence>
<dbReference type="AlphaFoldDB" id="L0ECR6"/>
<organism evidence="8 9">
    <name type="scientific">Thermobacillus composti (strain DSM 18247 / JCM 13945 / KWC4)</name>
    <dbReference type="NCBI Taxonomy" id="717605"/>
    <lineage>
        <taxon>Bacteria</taxon>
        <taxon>Bacillati</taxon>
        <taxon>Bacillota</taxon>
        <taxon>Bacilli</taxon>
        <taxon>Bacillales</taxon>
        <taxon>Paenibacillaceae</taxon>
        <taxon>Thermobacillus</taxon>
    </lineage>
</organism>
<keyword evidence="2" id="KW-0805">Transcription regulation</keyword>
<dbReference type="SUPFAM" id="SSF88659">
    <property type="entry name" value="Sigma3 and sigma4 domains of RNA polymerase sigma factors"/>
    <property type="match status" value="1"/>
</dbReference>
<dbReference type="STRING" id="717605.Theco_0744"/>
<keyword evidence="4" id="KW-0238">DNA-binding</keyword>
<evidence type="ECO:0000313" key="8">
    <source>
        <dbReference type="EMBL" id="AGA56945.1"/>
    </source>
</evidence>
<dbReference type="InterPro" id="IPR007627">
    <property type="entry name" value="RNA_pol_sigma70_r2"/>
</dbReference>
<evidence type="ECO:0000259" key="6">
    <source>
        <dbReference type="Pfam" id="PF04542"/>
    </source>
</evidence>
<gene>
    <name evidence="8" type="ordered locus">Theco_0744</name>
</gene>
<dbReference type="Pfam" id="PF04542">
    <property type="entry name" value="Sigma70_r2"/>
    <property type="match status" value="1"/>
</dbReference>
<dbReference type="InterPro" id="IPR013249">
    <property type="entry name" value="RNA_pol_sigma70_r4_t2"/>
</dbReference>
<keyword evidence="9" id="KW-1185">Reference proteome</keyword>
<keyword evidence="5" id="KW-0804">Transcription</keyword>
<dbReference type="InterPro" id="IPR013324">
    <property type="entry name" value="RNA_pol_sigma_r3/r4-like"/>
</dbReference>
<comment type="similarity">
    <text evidence="1">Belongs to the sigma-70 factor family. ECF subfamily.</text>
</comment>
<evidence type="ECO:0000256" key="3">
    <source>
        <dbReference type="ARBA" id="ARBA00023082"/>
    </source>
</evidence>
<dbReference type="InterPro" id="IPR036388">
    <property type="entry name" value="WH-like_DNA-bd_sf"/>
</dbReference>
<feature type="domain" description="RNA polymerase sigma factor 70 region 4 type 2" evidence="7">
    <location>
        <begin position="106"/>
        <end position="155"/>
    </location>
</feature>
<dbReference type="InterPro" id="IPR014284">
    <property type="entry name" value="RNA_pol_sigma-70_dom"/>
</dbReference>
<dbReference type="PANTHER" id="PTHR43133">
    <property type="entry name" value="RNA POLYMERASE ECF-TYPE SIGMA FACTO"/>
    <property type="match status" value="1"/>
</dbReference>
<dbReference type="eggNOG" id="COG1595">
    <property type="taxonomic scope" value="Bacteria"/>
</dbReference>